<evidence type="ECO:0000256" key="1">
    <source>
        <dbReference type="SAM" id="Phobius"/>
    </source>
</evidence>
<accession>A0A401T7G5</accession>
<feature type="transmembrane region" description="Helical" evidence="1">
    <location>
        <begin position="163"/>
        <end position="184"/>
    </location>
</feature>
<dbReference type="AlphaFoldDB" id="A0A401T7G5"/>
<name>A0A401T7G5_CHIPU</name>
<dbReference type="Gene3D" id="2.60.40.10">
    <property type="entry name" value="Immunoglobulins"/>
    <property type="match status" value="1"/>
</dbReference>
<reference evidence="2 3" key="1">
    <citation type="journal article" date="2018" name="Nat. Ecol. Evol.">
        <title>Shark genomes provide insights into elasmobranch evolution and the origin of vertebrates.</title>
        <authorList>
            <person name="Hara Y"/>
            <person name="Yamaguchi K"/>
            <person name="Onimaru K"/>
            <person name="Kadota M"/>
            <person name="Koyanagi M"/>
            <person name="Keeley SD"/>
            <person name="Tatsumi K"/>
            <person name="Tanaka K"/>
            <person name="Motone F"/>
            <person name="Kageyama Y"/>
            <person name="Nozu R"/>
            <person name="Adachi N"/>
            <person name="Nishimura O"/>
            <person name="Nakagawa R"/>
            <person name="Tanegashima C"/>
            <person name="Kiyatake I"/>
            <person name="Matsumoto R"/>
            <person name="Murakumo K"/>
            <person name="Nishida K"/>
            <person name="Terakita A"/>
            <person name="Kuratani S"/>
            <person name="Sato K"/>
            <person name="Hyodo S Kuraku.S."/>
        </authorList>
    </citation>
    <scope>NUCLEOTIDE SEQUENCE [LARGE SCALE GENOMIC DNA]</scope>
</reference>
<evidence type="ECO:0000313" key="3">
    <source>
        <dbReference type="Proteomes" id="UP000287033"/>
    </source>
</evidence>
<dbReference type="InterPro" id="IPR036179">
    <property type="entry name" value="Ig-like_dom_sf"/>
</dbReference>
<sequence>MISNYVKIYAKLTGAEERIYFTMAGYSEEVVAVSVLLIAPVSSSGQWLFPFPGGTMYEQRSLLQFASMFFLSCCFTRLSDHWATRPSYRHRVHLDPDTGSLWLRDFQSNDSGVYVISVYRDGVSTATEGNVTLTVYNETDVESTTQPGSTTSQSRGSTESIKYLYIIVPVVGCFLIVLILFILVTKKYKGSCLQHDSVAMETHDQPIEGMRQAFAEGQDSVLNSDLTYSLLQWPEHRIPAASGGGPQDSGLETIYAFPQKVNRK</sequence>
<protein>
    <recommendedName>
        <fullName evidence="4">Immunoglobulin subtype domain-containing protein</fullName>
    </recommendedName>
</protein>
<evidence type="ECO:0008006" key="4">
    <source>
        <dbReference type="Google" id="ProtNLM"/>
    </source>
</evidence>
<dbReference type="InterPro" id="IPR013783">
    <property type="entry name" value="Ig-like_fold"/>
</dbReference>
<dbReference type="EMBL" id="BEZZ01001208">
    <property type="protein sequence ID" value="GCC38562.1"/>
    <property type="molecule type" value="Genomic_DNA"/>
</dbReference>
<evidence type="ECO:0000313" key="2">
    <source>
        <dbReference type="EMBL" id="GCC38562.1"/>
    </source>
</evidence>
<keyword evidence="1" id="KW-1133">Transmembrane helix</keyword>
<keyword evidence="1" id="KW-0812">Transmembrane</keyword>
<dbReference type="OrthoDB" id="8741746at2759"/>
<dbReference type="Proteomes" id="UP000287033">
    <property type="component" value="Unassembled WGS sequence"/>
</dbReference>
<gene>
    <name evidence="2" type="ORF">chiPu_0017077</name>
</gene>
<dbReference type="SUPFAM" id="SSF48726">
    <property type="entry name" value="Immunoglobulin"/>
    <property type="match status" value="1"/>
</dbReference>
<comment type="caution">
    <text evidence="2">The sequence shown here is derived from an EMBL/GenBank/DDBJ whole genome shotgun (WGS) entry which is preliminary data.</text>
</comment>
<keyword evidence="1" id="KW-0472">Membrane</keyword>
<keyword evidence="3" id="KW-1185">Reference proteome</keyword>
<proteinExistence type="predicted"/>
<organism evidence="2 3">
    <name type="scientific">Chiloscyllium punctatum</name>
    <name type="common">Brownbanded bambooshark</name>
    <name type="synonym">Hemiscyllium punctatum</name>
    <dbReference type="NCBI Taxonomy" id="137246"/>
    <lineage>
        <taxon>Eukaryota</taxon>
        <taxon>Metazoa</taxon>
        <taxon>Chordata</taxon>
        <taxon>Craniata</taxon>
        <taxon>Vertebrata</taxon>
        <taxon>Chondrichthyes</taxon>
        <taxon>Elasmobranchii</taxon>
        <taxon>Galeomorphii</taxon>
        <taxon>Galeoidea</taxon>
        <taxon>Orectolobiformes</taxon>
        <taxon>Hemiscylliidae</taxon>
        <taxon>Chiloscyllium</taxon>
    </lineage>
</organism>